<dbReference type="Proteomes" id="UP000663829">
    <property type="component" value="Unassembled WGS sequence"/>
</dbReference>
<evidence type="ECO:0000313" key="4">
    <source>
        <dbReference type="EMBL" id="CAF1006558.1"/>
    </source>
</evidence>
<reference evidence="4" key="1">
    <citation type="submission" date="2021-02" db="EMBL/GenBank/DDBJ databases">
        <authorList>
            <person name="Nowell W R."/>
        </authorList>
    </citation>
    <scope>NUCLEOTIDE SEQUENCE</scope>
</reference>
<proteinExistence type="predicted"/>
<dbReference type="Proteomes" id="UP000681722">
    <property type="component" value="Unassembled WGS sequence"/>
</dbReference>
<protein>
    <submittedName>
        <fullName evidence="4">Uncharacterized protein</fullName>
    </submittedName>
</protein>
<dbReference type="AlphaFoldDB" id="A0A814H6P9"/>
<dbReference type="OrthoDB" id="10254686at2759"/>
<feature type="repeat" description="TPR" evidence="3">
    <location>
        <begin position="386"/>
        <end position="419"/>
    </location>
</feature>
<dbReference type="InterPro" id="IPR019734">
    <property type="entry name" value="TPR_rpt"/>
</dbReference>
<evidence type="ECO:0000313" key="5">
    <source>
        <dbReference type="EMBL" id="CAF3777808.1"/>
    </source>
</evidence>
<evidence type="ECO:0000256" key="2">
    <source>
        <dbReference type="ARBA" id="ARBA00023043"/>
    </source>
</evidence>
<evidence type="ECO:0000256" key="1">
    <source>
        <dbReference type="ARBA" id="ARBA00022737"/>
    </source>
</evidence>
<dbReference type="PROSITE" id="PS50005">
    <property type="entry name" value="TPR"/>
    <property type="match status" value="2"/>
</dbReference>
<dbReference type="PANTHER" id="PTHR46680:SF3">
    <property type="entry name" value="NF-KAPPA-B INHIBITOR CACTUS"/>
    <property type="match status" value="1"/>
</dbReference>
<organism evidence="4 6">
    <name type="scientific">Didymodactylos carnosus</name>
    <dbReference type="NCBI Taxonomy" id="1234261"/>
    <lineage>
        <taxon>Eukaryota</taxon>
        <taxon>Metazoa</taxon>
        <taxon>Spiralia</taxon>
        <taxon>Gnathifera</taxon>
        <taxon>Rotifera</taxon>
        <taxon>Eurotatoria</taxon>
        <taxon>Bdelloidea</taxon>
        <taxon>Philodinida</taxon>
        <taxon>Philodinidae</taxon>
        <taxon>Didymodactylos</taxon>
    </lineage>
</organism>
<dbReference type="Gene3D" id="1.25.40.20">
    <property type="entry name" value="Ankyrin repeat-containing domain"/>
    <property type="match status" value="1"/>
</dbReference>
<keyword evidence="6" id="KW-1185">Reference proteome</keyword>
<dbReference type="Pfam" id="PF13181">
    <property type="entry name" value="TPR_8"/>
    <property type="match status" value="1"/>
</dbReference>
<name>A0A814H6P9_9BILA</name>
<gene>
    <name evidence="4" type="ORF">GPM918_LOCUS14039</name>
    <name evidence="5" type="ORF">SRO942_LOCUS14039</name>
</gene>
<dbReference type="Pfam" id="PF13424">
    <property type="entry name" value="TPR_12"/>
    <property type="match status" value="1"/>
</dbReference>
<dbReference type="SMART" id="SM00028">
    <property type="entry name" value="TPR"/>
    <property type="match status" value="2"/>
</dbReference>
<dbReference type="GO" id="GO:0005829">
    <property type="term" value="C:cytosol"/>
    <property type="evidence" value="ECO:0007669"/>
    <property type="project" value="TreeGrafter"/>
</dbReference>
<dbReference type="EMBL" id="CAJOBC010003322">
    <property type="protein sequence ID" value="CAF3777808.1"/>
    <property type="molecule type" value="Genomic_DNA"/>
</dbReference>
<dbReference type="Gene3D" id="1.25.40.10">
    <property type="entry name" value="Tetratricopeptide repeat domain"/>
    <property type="match status" value="2"/>
</dbReference>
<dbReference type="InterPro" id="IPR051070">
    <property type="entry name" value="NF-kappa-B_inhibitor"/>
</dbReference>
<dbReference type="PANTHER" id="PTHR46680">
    <property type="entry name" value="NF-KAPPA-B INHIBITOR ALPHA"/>
    <property type="match status" value="1"/>
</dbReference>
<evidence type="ECO:0000256" key="3">
    <source>
        <dbReference type="PROSITE-ProRule" id="PRU00339"/>
    </source>
</evidence>
<feature type="repeat" description="TPR" evidence="3">
    <location>
        <begin position="429"/>
        <end position="462"/>
    </location>
</feature>
<dbReference type="InterPro" id="IPR011990">
    <property type="entry name" value="TPR-like_helical_dom_sf"/>
</dbReference>
<dbReference type="SMART" id="SM00248">
    <property type="entry name" value="ANK"/>
    <property type="match status" value="3"/>
</dbReference>
<dbReference type="SUPFAM" id="SSF48452">
    <property type="entry name" value="TPR-like"/>
    <property type="match status" value="1"/>
</dbReference>
<keyword evidence="2" id="KW-0040">ANK repeat</keyword>
<dbReference type="InterPro" id="IPR036770">
    <property type="entry name" value="Ankyrin_rpt-contain_sf"/>
</dbReference>
<comment type="caution">
    <text evidence="4">The sequence shown here is derived from an EMBL/GenBank/DDBJ whole genome shotgun (WGS) entry which is preliminary data.</text>
</comment>
<sequence>MEQHNDSNTKQRFGDESADQPVYLQFEIDCVHAKQKPLTKDEEKSQLSNTAECTWPAVPFLEVDNDLISPGEVHLIRSTTTNSERPASFQNDHLKSTTSTCSYEQSLTGRILLLIADTSKLFYYAIHGNFEAIRKIFDVDYAQAVQMTNEKQQILLHVAVIYSFSYVWIRLLLMCGCDPCAQDQDGYTPAHYTVDKDDVEMLKALTVKLHVKTQDIYGDTSIHYAVAHNDKSLTEFLINECKVDVNGGDCKRPSALDIASFNQNLELQKLLVNNNGLSRYQINHESRKRKISQDELIRNIENLSITPHKGNQQSVITNAELKAERSSAAVEQVTLNDDEFEKQISEFNSAARDQMKLKNYQEALKYRQHENDLLINHFGYLHPAVARSYYNIAVVYHNKCDYDSAASNYTKAIDIRDQLPLSYKDPDFPNYNTNRALVYATQHQYDKALENFTQALSMRKTYFPIQYDEIQRLEQFIERIEGQRKEL</sequence>
<keyword evidence="1" id="KW-0677">Repeat</keyword>
<keyword evidence="3" id="KW-0802">TPR repeat</keyword>
<dbReference type="GO" id="GO:0051059">
    <property type="term" value="F:NF-kappaB binding"/>
    <property type="evidence" value="ECO:0007669"/>
    <property type="project" value="TreeGrafter"/>
</dbReference>
<accession>A0A814H6P9</accession>
<dbReference type="Pfam" id="PF12796">
    <property type="entry name" value="Ank_2"/>
    <property type="match status" value="1"/>
</dbReference>
<dbReference type="SUPFAM" id="SSF48403">
    <property type="entry name" value="Ankyrin repeat"/>
    <property type="match status" value="1"/>
</dbReference>
<dbReference type="EMBL" id="CAJNOQ010003322">
    <property type="protein sequence ID" value="CAF1006558.1"/>
    <property type="molecule type" value="Genomic_DNA"/>
</dbReference>
<dbReference type="InterPro" id="IPR002110">
    <property type="entry name" value="Ankyrin_rpt"/>
</dbReference>
<dbReference type="GO" id="GO:0071356">
    <property type="term" value="P:cellular response to tumor necrosis factor"/>
    <property type="evidence" value="ECO:0007669"/>
    <property type="project" value="TreeGrafter"/>
</dbReference>
<evidence type="ECO:0000313" key="6">
    <source>
        <dbReference type="Proteomes" id="UP000663829"/>
    </source>
</evidence>